<dbReference type="EMBL" id="JACWFH010000012">
    <property type="protein sequence ID" value="MBY0097325.1"/>
    <property type="molecule type" value="Genomic_DNA"/>
</dbReference>
<keyword evidence="2" id="KW-0808">Transferase</keyword>
<evidence type="ECO:0000256" key="1">
    <source>
        <dbReference type="ARBA" id="ARBA00022676"/>
    </source>
</evidence>
<sequence length="325" mass="38291">MRLNIAYSTDENYVRHLGVSMISLFENNVEFSEIFVYIIENDISNKSKRTLEEISERYNRNLKFISFKGLAQNLTVDDSFSKMSYGRLFLGQINDIDKIIYLDCDSIVAGSFYDLWMKDISDYYIAAVQDTVNSFYIKSIGLSNSNRYINAGFLLVNLKRWRMDNLEDSFINFINEYNGSVPHHDQGTLNAICKDRVLILEPKYNLQCPMFHFSAKQIKKLDNLRFYYTQEQLNDAISEPVFIHFTNGYFNRPWNRGCTHPMAHIYLGYLDKSPWKNSLLEGKLNRNAKIMKFIYENSPFSIYRMASKLITYRKARKLQKQFQTN</sequence>
<organism evidence="4 5">
    <name type="scientific">Mesobacillus maritimus</name>
    <dbReference type="NCBI Taxonomy" id="1643336"/>
    <lineage>
        <taxon>Bacteria</taxon>
        <taxon>Bacillati</taxon>
        <taxon>Bacillota</taxon>
        <taxon>Bacilli</taxon>
        <taxon>Bacillales</taxon>
        <taxon>Bacillaceae</taxon>
        <taxon>Mesobacillus</taxon>
    </lineage>
</organism>
<dbReference type="InterPro" id="IPR029044">
    <property type="entry name" value="Nucleotide-diphossugar_trans"/>
</dbReference>
<comment type="caution">
    <text evidence="4">The sequence shown here is derived from an EMBL/GenBank/DDBJ whole genome shotgun (WGS) entry which is preliminary data.</text>
</comment>
<keyword evidence="5" id="KW-1185">Reference proteome</keyword>
<name>A0ABS7K5E7_9BACI</name>
<dbReference type="Pfam" id="PF01501">
    <property type="entry name" value="Glyco_transf_8"/>
    <property type="match status" value="1"/>
</dbReference>
<dbReference type="CDD" id="cd04194">
    <property type="entry name" value="GT8_A4GalT_like"/>
    <property type="match status" value="1"/>
</dbReference>
<dbReference type="RefSeq" id="WP_221873547.1">
    <property type="nucleotide sequence ID" value="NZ_JACWFH010000012.1"/>
</dbReference>
<evidence type="ECO:0000313" key="5">
    <source>
        <dbReference type="Proteomes" id="UP000769780"/>
    </source>
</evidence>
<dbReference type="SUPFAM" id="SSF53448">
    <property type="entry name" value="Nucleotide-diphospho-sugar transferases"/>
    <property type="match status" value="1"/>
</dbReference>
<gene>
    <name evidence="4" type="ORF">H0185_11020</name>
</gene>
<keyword evidence="3" id="KW-0479">Metal-binding</keyword>
<dbReference type="InterPro" id="IPR002495">
    <property type="entry name" value="Glyco_trans_8"/>
</dbReference>
<dbReference type="PANTHER" id="PTHR13778">
    <property type="entry name" value="GLYCOSYLTRANSFERASE 8 DOMAIN-CONTAINING PROTEIN"/>
    <property type="match status" value="1"/>
</dbReference>
<reference evidence="4 5" key="1">
    <citation type="submission" date="2020-07" db="EMBL/GenBank/DDBJ databases">
        <title>Fungal Genomes of the International Space Station.</title>
        <authorList>
            <person name="Seuylemezian A."/>
            <person name="Singh N.K."/>
            <person name="Wood J."/>
            <person name="Venkateswaran K."/>
        </authorList>
    </citation>
    <scope>NUCLEOTIDE SEQUENCE [LARGE SCALE GENOMIC DNA]</scope>
    <source>
        <strain evidence="4 5">PL-B2</strain>
    </source>
</reference>
<dbReference type="Gene3D" id="3.90.550.10">
    <property type="entry name" value="Spore Coat Polysaccharide Biosynthesis Protein SpsA, Chain A"/>
    <property type="match status" value="1"/>
</dbReference>
<evidence type="ECO:0000256" key="3">
    <source>
        <dbReference type="ARBA" id="ARBA00022723"/>
    </source>
</evidence>
<dbReference type="Proteomes" id="UP000769780">
    <property type="component" value="Unassembled WGS sequence"/>
</dbReference>
<proteinExistence type="predicted"/>
<keyword evidence="1" id="KW-0328">Glycosyltransferase</keyword>
<evidence type="ECO:0000256" key="2">
    <source>
        <dbReference type="ARBA" id="ARBA00022679"/>
    </source>
</evidence>
<dbReference type="PANTHER" id="PTHR13778:SF47">
    <property type="entry name" value="LIPOPOLYSACCHARIDE 1,3-GALACTOSYLTRANSFERASE"/>
    <property type="match status" value="1"/>
</dbReference>
<evidence type="ECO:0000313" key="4">
    <source>
        <dbReference type="EMBL" id="MBY0097325.1"/>
    </source>
</evidence>
<protein>
    <submittedName>
        <fullName evidence="4">Glycosyltransferase family 8 protein</fullName>
    </submittedName>
</protein>
<accession>A0ABS7K5E7</accession>
<dbReference type="InterPro" id="IPR050748">
    <property type="entry name" value="Glycosyltrans_8_dom-fam"/>
</dbReference>